<dbReference type="AlphaFoldDB" id="L8H0V0"/>
<name>L8H0V0_ACACF</name>
<accession>L8H0V0</accession>
<dbReference type="RefSeq" id="XP_004340013.1">
    <property type="nucleotide sequence ID" value="XM_004339965.1"/>
</dbReference>
<evidence type="ECO:0000313" key="4">
    <source>
        <dbReference type="Proteomes" id="UP000011083"/>
    </source>
</evidence>
<dbReference type="KEGG" id="acan:ACA1_209380"/>
<sequence>MKAMQGSILLLAFLLFAALAAGACSTPNELRSTATTTTAAAARLFSVVGGLEALPLHQHHIALFGRSTYNLTTGLDQPHLLPLPLDFDHPHRHLVVVGATSSYRPGPLNNLLIELFKINNLNNVVEIFNNNNKNNMNKNNNNNNIDMLLHGPALIEEAVVEGLTRHGATRVETPSSPSPSPSPSWRGYTGPVVARLLLVRPFLALARSVDSSLPSWRLPSSLPSWWSSASSQLSSIIASVPSAAAATWAWLPSWRSVVPFVQVALGCLLALLGYALGTQLDPIHKPLPPIRGYPSSSSSFWSSWSSPALLAFAVTSSLPTWPSWPSPPAVSARMWSMLARPATTTATTVWPTAAAASGLRRRRERRLDVGPLDLLLIARSIEACFNATHAPAQPAHDEAPLVNNNTRRRERRIDVGPSDLLLMARSIEACFNAAHAPTQPAHAPAQPAHDGDDDDGEDEVPLVNNNTTTTTRRRERRIAVGPSDLLLLARSIEACFNAAHAPAQPAQPAHDDDHHDGDDNQVPLVNNTRRRRMMAALHHH</sequence>
<dbReference type="GeneID" id="14918722"/>
<dbReference type="PROSITE" id="PS51257">
    <property type="entry name" value="PROKAR_LIPOPROTEIN"/>
    <property type="match status" value="1"/>
</dbReference>
<feature type="region of interest" description="Disordered" evidence="1">
    <location>
        <begin position="167"/>
        <end position="186"/>
    </location>
</feature>
<dbReference type="VEuPathDB" id="AmoebaDB:ACA1_209380"/>
<organism evidence="3 4">
    <name type="scientific">Acanthamoeba castellanii (strain ATCC 30010 / Neff)</name>
    <dbReference type="NCBI Taxonomy" id="1257118"/>
    <lineage>
        <taxon>Eukaryota</taxon>
        <taxon>Amoebozoa</taxon>
        <taxon>Discosea</taxon>
        <taxon>Longamoebia</taxon>
        <taxon>Centramoebida</taxon>
        <taxon>Acanthamoebidae</taxon>
        <taxon>Acanthamoeba</taxon>
    </lineage>
</organism>
<feature type="region of interest" description="Disordered" evidence="1">
    <location>
        <begin position="501"/>
        <end position="526"/>
    </location>
</feature>
<feature type="compositionally biased region" description="Low complexity" evidence="1">
    <location>
        <begin position="436"/>
        <end position="448"/>
    </location>
</feature>
<reference evidence="3 4" key="1">
    <citation type="journal article" date="2013" name="Genome Biol.">
        <title>Genome of Acanthamoeba castellanii highlights extensive lateral gene transfer and early evolution of tyrosine kinase signaling.</title>
        <authorList>
            <person name="Clarke M."/>
            <person name="Lohan A.J."/>
            <person name="Liu B."/>
            <person name="Lagkouvardos I."/>
            <person name="Roy S."/>
            <person name="Zafar N."/>
            <person name="Bertelli C."/>
            <person name="Schilde C."/>
            <person name="Kianianmomeni A."/>
            <person name="Burglin T.R."/>
            <person name="Frech C."/>
            <person name="Turcotte B."/>
            <person name="Kopec K.O."/>
            <person name="Synnott J.M."/>
            <person name="Choo C."/>
            <person name="Paponov I."/>
            <person name="Finkler A."/>
            <person name="Soon Heng Tan C."/>
            <person name="Hutchins A.P."/>
            <person name="Weinmeier T."/>
            <person name="Rattei T."/>
            <person name="Chu J.S."/>
            <person name="Gimenez G."/>
            <person name="Irimia M."/>
            <person name="Rigden D.J."/>
            <person name="Fitzpatrick D.A."/>
            <person name="Lorenzo-Morales J."/>
            <person name="Bateman A."/>
            <person name="Chiu C.H."/>
            <person name="Tang P."/>
            <person name="Hegemann P."/>
            <person name="Fromm H."/>
            <person name="Raoult D."/>
            <person name="Greub G."/>
            <person name="Miranda-Saavedra D."/>
            <person name="Chen N."/>
            <person name="Nash P."/>
            <person name="Ginger M.L."/>
            <person name="Horn M."/>
            <person name="Schaap P."/>
            <person name="Caler L."/>
            <person name="Loftus B."/>
        </authorList>
    </citation>
    <scope>NUCLEOTIDE SEQUENCE [LARGE SCALE GENOMIC DNA]</scope>
    <source>
        <strain evidence="3 4">Neff</strain>
    </source>
</reference>
<evidence type="ECO:0000256" key="2">
    <source>
        <dbReference type="SAM" id="SignalP"/>
    </source>
</evidence>
<dbReference type="EMBL" id="KB007966">
    <property type="protein sequence ID" value="ELR17996.1"/>
    <property type="molecule type" value="Genomic_DNA"/>
</dbReference>
<feature type="compositionally biased region" description="Acidic residues" evidence="1">
    <location>
        <begin position="451"/>
        <end position="460"/>
    </location>
</feature>
<evidence type="ECO:0000256" key="1">
    <source>
        <dbReference type="SAM" id="MobiDB-lite"/>
    </source>
</evidence>
<feature type="region of interest" description="Disordered" evidence="1">
    <location>
        <begin position="436"/>
        <end position="476"/>
    </location>
</feature>
<feature type="chain" id="PRO_5003990276" evidence="2">
    <location>
        <begin position="26"/>
        <end position="540"/>
    </location>
</feature>
<keyword evidence="2" id="KW-0732">Signal</keyword>
<feature type="compositionally biased region" description="Basic and acidic residues" evidence="1">
    <location>
        <begin position="509"/>
        <end position="518"/>
    </location>
</feature>
<gene>
    <name evidence="3" type="ORF">ACA1_209380</name>
</gene>
<evidence type="ECO:0000313" key="3">
    <source>
        <dbReference type="EMBL" id="ELR17996.1"/>
    </source>
</evidence>
<proteinExistence type="predicted"/>
<keyword evidence="4" id="KW-1185">Reference proteome</keyword>
<protein>
    <submittedName>
        <fullName evidence="3">Uncharacterized protein</fullName>
    </submittedName>
</protein>
<dbReference type="Proteomes" id="UP000011083">
    <property type="component" value="Unassembled WGS sequence"/>
</dbReference>
<feature type="signal peptide" evidence="2">
    <location>
        <begin position="1"/>
        <end position="25"/>
    </location>
</feature>